<dbReference type="Proteomes" id="UP001221757">
    <property type="component" value="Unassembled WGS sequence"/>
</dbReference>
<protein>
    <submittedName>
        <fullName evidence="1">Uncharacterized protein</fullName>
    </submittedName>
</protein>
<dbReference type="AlphaFoldDB" id="A0AAD7DMU9"/>
<comment type="caution">
    <text evidence="1">The sequence shown here is derived from an EMBL/GenBank/DDBJ whole genome shotgun (WGS) entry which is preliminary data.</text>
</comment>
<evidence type="ECO:0000313" key="2">
    <source>
        <dbReference type="Proteomes" id="UP001221757"/>
    </source>
</evidence>
<proteinExistence type="predicted"/>
<organism evidence="1 2">
    <name type="scientific">Mycena rosella</name>
    <name type="common">Pink bonnet</name>
    <name type="synonym">Agaricus rosellus</name>
    <dbReference type="NCBI Taxonomy" id="1033263"/>
    <lineage>
        <taxon>Eukaryota</taxon>
        <taxon>Fungi</taxon>
        <taxon>Dikarya</taxon>
        <taxon>Basidiomycota</taxon>
        <taxon>Agaricomycotina</taxon>
        <taxon>Agaricomycetes</taxon>
        <taxon>Agaricomycetidae</taxon>
        <taxon>Agaricales</taxon>
        <taxon>Marasmiineae</taxon>
        <taxon>Mycenaceae</taxon>
        <taxon>Mycena</taxon>
    </lineage>
</organism>
<evidence type="ECO:0000313" key="1">
    <source>
        <dbReference type="EMBL" id="KAJ7694887.1"/>
    </source>
</evidence>
<gene>
    <name evidence="1" type="ORF">B0H17DRAFT_1131817</name>
</gene>
<reference evidence="1" key="1">
    <citation type="submission" date="2023-03" db="EMBL/GenBank/DDBJ databases">
        <title>Massive genome expansion in bonnet fungi (Mycena s.s.) driven by repeated elements and novel gene families across ecological guilds.</title>
        <authorList>
            <consortium name="Lawrence Berkeley National Laboratory"/>
            <person name="Harder C.B."/>
            <person name="Miyauchi S."/>
            <person name="Viragh M."/>
            <person name="Kuo A."/>
            <person name="Thoen E."/>
            <person name="Andreopoulos B."/>
            <person name="Lu D."/>
            <person name="Skrede I."/>
            <person name="Drula E."/>
            <person name="Henrissat B."/>
            <person name="Morin E."/>
            <person name="Kohler A."/>
            <person name="Barry K."/>
            <person name="LaButti K."/>
            <person name="Morin E."/>
            <person name="Salamov A."/>
            <person name="Lipzen A."/>
            <person name="Mereny Z."/>
            <person name="Hegedus B."/>
            <person name="Baldrian P."/>
            <person name="Stursova M."/>
            <person name="Weitz H."/>
            <person name="Taylor A."/>
            <person name="Grigoriev I.V."/>
            <person name="Nagy L.G."/>
            <person name="Martin F."/>
            <person name="Kauserud H."/>
        </authorList>
    </citation>
    <scope>NUCLEOTIDE SEQUENCE</scope>
    <source>
        <strain evidence="1">CBHHK067</strain>
    </source>
</reference>
<sequence>MLHLAFRVDGSMNNCTASHLWDLMSRSELQSPGVTETTIGPVSGLIWHASSHSWGPTFRHKILLFHYGPLLSVVELGHNFWAIRFLETWDEVPDGTFAAGEVFISNQSTWIFSSSIRATNSRAEAKEPRSSGQQATELHPVDSVICWAAKFPVSSLWASLTMKGVWKKRHGHDRRIDTH</sequence>
<dbReference type="EMBL" id="JARKIE010000040">
    <property type="protein sequence ID" value="KAJ7694887.1"/>
    <property type="molecule type" value="Genomic_DNA"/>
</dbReference>
<keyword evidence="2" id="KW-1185">Reference proteome</keyword>
<name>A0AAD7DMU9_MYCRO</name>
<accession>A0AAD7DMU9</accession>